<reference evidence="3 4" key="1">
    <citation type="journal article" date="2019" name="Int. J. Syst. Evol. Microbiol.">
        <title>The Global Catalogue of Microorganisms (GCM) 10K type strain sequencing project: providing services to taxonomists for standard genome sequencing and annotation.</title>
        <authorList>
            <consortium name="The Broad Institute Genomics Platform"/>
            <consortium name="The Broad Institute Genome Sequencing Center for Infectious Disease"/>
            <person name="Wu L."/>
            <person name="Ma J."/>
        </authorList>
    </citation>
    <scope>NUCLEOTIDE SEQUENCE [LARGE SCALE GENOMIC DNA]</scope>
    <source>
        <strain evidence="3 4">JCM 14718</strain>
    </source>
</reference>
<keyword evidence="4" id="KW-1185">Reference proteome</keyword>
<evidence type="ECO:0000313" key="3">
    <source>
        <dbReference type="EMBL" id="GAA1666570.1"/>
    </source>
</evidence>
<evidence type="ECO:0000313" key="4">
    <source>
        <dbReference type="Proteomes" id="UP001500618"/>
    </source>
</evidence>
<feature type="region of interest" description="Disordered" evidence="1">
    <location>
        <begin position="1"/>
        <end position="21"/>
    </location>
</feature>
<evidence type="ECO:0000259" key="2">
    <source>
        <dbReference type="Pfam" id="PF02720"/>
    </source>
</evidence>
<sequence length="419" mass="46799">MSRKRRRPEFTDPNKQPWRTMPPSWVPLQMLEELDRYGRADADTALAAIETLDKVISYTQAMQMRFMDRFTNARPAVGAPFSKYAAGEIAASLTWSVSAAQKRLNLAYQLVHELPGTMAGMSHGDLDLRKAFTFADQVSHLSPEDARKVEEKVLPGADSKTPRSIRDRARREVIKIDPAAAEARRKKLVSERRVEKQPCEDGMALLGAFLPAESAEAIYRLIDAIARKLKAKDESRTMDALRADALTDLCLGVPSNVRTKIELRVDASTLMGLDDNPAILSGYGPMTAQRARELAGDENSEWYRILTDPVSGVVIDHGRTRYRPTKALRDLVNARDQRCCGPACNRPAATCEFDHTIPFRDPEGKTAYDSAGPACKFHNDIKEHGWTVTQPTPGRFLWTSPTGRTYDVTPNDEYPPPPF</sequence>
<dbReference type="Pfam" id="PF02720">
    <property type="entry name" value="DUF222"/>
    <property type="match status" value="1"/>
</dbReference>
<feature type="region of interest" description="Disordered" evidence="1">
    <location>
        <begin position="400"/>
        <end position="419"/>
    </location>
</feature>
<gene>
    <name evidence="3" type="ORF">GCM10009765_15040</name>
</gene>
<organism evidence="3 4">
    <name type="scientific">Fodinicola feengrottensis</name>
    <dbReference type="NCBI Taxonomy" id="435914"/>
    <lineage>
        <taxon>Bacteria</taxon>
        <taxon>Bacillati</taxon>
        <taxon>Actinomycetota</taxon>
        <taxon>Actinomycetes</taxon>
        <taxon>Mycobacteriales</taxon>
        <taxon>Fodinicola</taxon>
    </lineage>
</organism>
<evidence type="ECO:0000256" key="1">
    <source>
        <dbReference type="SAM" id="MobiDB-lite"/>
    </source>
</evidence>
<accession>A0ABN2G7E9</accession>
<dbReference type="Proteomes" id="UP001500618">
    <property type="component" value="Unassembled WGS sequence"/>
</dbReference>
<dbReference type="InterPro" id="IPR003870">
    <property type="entry name" value="DUF222"/>
</dbReference>
<name>A0ABN2G7E9_9ACTN</name>
<proteinExistence type="predicted"/>
<dbReference type="EMBL" id="BAAANY010000005">
    <property type="protein sequence ID" value="GAA1666570.1"/>
    <property type="molecule type" value="Genomic_DNA"/>
</dbReference>
<comment type="caution">
    <text evidence="3">The sequence shown here is derived from an EMBL/GenBank/DDBJ whole genome shotgun (WGS) entry which is preliminary data.</text>
</comment>
<feature type="domain" description="DUF222" evidence="2">
    <location>
        <begin position="52"/>
        <end position="336"/>
    </location>
</feature>
<dbReference type="RefSeq" id="WP_344308381.1">
    <property type="nucleotide sequence ID" value="NZ_BAAANY010000005.1"/>
</dbReference>
<protein>
    <recommendedName>
        <fullName evidence="2">DUF222 domain-containing protein</fullName>
    </recommendedName>
</protein>